<dbReference type="InterPro" id="IPR002477">
    <property type="entry name" value="Peptidoglycan-bd-like"/>
</dbReference>
<dbReference type="Gene3D" id="2.40.440.10">
    <property type="entry name" value="L,D-transpeptidase catalytic domain-like"/>
    <property type="match status" value="1"/>
</dbReference>
<comment type="similarity">
    <text evidence="2">Belongs to the YkuD family.</text>
</comment>
<dbReference type="RefSeq" id="WP_386097978.1">
    <property type="nucleotide sequence ID" value="NZ_JBHUOZ010000003.1"/>
</dbReference>
<evidence type="ECO:0000256" key="3">
    <source>
        <dbReference type="ARBA" id="ARBA00022679"/>
    </source>
</evidence>
<dbReference type="PANTHER" id="PTHR41533">
    <property type="entry name" value="L,D-TRANSPEPTIDASE HI_1667-RELATED"/>
    <property type="match status" value="1"/>
</dbReference>
<dbReference type="EMBL" id="JBHUOZ010000003">
    <property type="protein sequence ID" value="MFD2920093.1"/>
    <property type="molecule type" value="Genomic_DNA"/>
</dbReference>
<feature type="signal peptide" evidence="8">
    <location>
        <begin position="1"/>
        <end position="24"/>
    </location>
</feature>
<dbReference type="SUPFAM" id="SSF47090">
    <property type="entry name" value="PGBD-like"/>
    <property type="match status" value="1"/>
</dbReference>
<dbReference type="PROSITE" id="PS52029">
    <property type="entry name" value="LD_TPASE"/>
    <property type="match status" value="1"/>
</dbReference>
<evidence type="ECO:0000313" key="11">
    <source>
        <dbReference type="Proteomes" id="UP001597511"/>
    </source>
</evidence>
<dbReference type="InterPro" id="IPR036365">
    <property type="entry name" value="PGBD-like_sf"/>
</dbReference>
<protein>
    <submittedName>
        <fullName evidence="10">Murein L,D-transpeptidase</fullName>
    </submittedName>
</protein>
<evidence type="ECO:0000313" key="10">
    <source>
        <dbReference type="EMBL" id="MFD2920093.1"/>
    </source>
</evidence>
<keyword evidence="3" id="KW-0808">Transferase</keyword>
<evidence type="ECO:0000256" key="4">
    <source>
        <dbReference type="ARBA" id="ARBA00022960"/>
    </source>
</evidence>
<dbReference type="InterPro" id="IPR038063">
    <property type="entry name" value="Transpep_catalytic_dom"/>
</dbReference>
<dbReference type="InterPro" id="IPR005490">
    <property type="entry name" value="LD_TPept_cat_dom"/>
</dbReference>
<dbReference type="Proteomes" id="UP001597511">
    <property type="component" value="Unassembled WGS sequence"/>
</dbReference>
<evidence type="ECO:0000256" key="7">
    <source>
        <dbReference type="PROSITE-ProRule" id="PRU01373"/>
    </source>
</evidence>
<evidence type="ECO:0000259" key="9">
    <source>
        <dbReference type="PROSITE" id="PS52029"/>
    </source>
</evidence>
<keyword evidence="5 7" id="KW-0573">Peptidoglycan synthesis</keyword>
<evidence type="ECO:0000256" key="8">
    <source>
        <dbReference type="SAM" id="SignalP"/>
    </source>
</evidence>
<keyword evidence="6 7" id="KW-0961">Cell wall biogenesis/degradation</keyword>
<dbReference type="Gene3D" id="1.10.101.10">
    <property type="entry name" value="PGBD-like superfamily/PGBD"/>
    <property type="match status" value="1"/>
</dbReference>
<dbReference type="Pfam" id="PF20142">
    <property type="entry name" value="Scaffold"/>
    <property type="match status" value="1"/>
</dbReference>
<evidence type="ECO:0000256" key="5">
    <source>
        <dbReference type="ARBA" id="ARBA00022984"/>
    </source>
</evidence>
<organism evidence="10 11">
    <name type="scientific">Terrimonas rubra</name>
    <dbReference type="NCBI Taxonomy" id="1035890"/>
    <lineage>
        <taxon>Bacteria</taxon>
        <taxon>Pseudomonadati</taxon>
        <taxon>Bacteroidota</taxon>
        <taxon>Chitinophagia</taxon>
        <taxon>Chitinophagales</taxon>
        <taxon>Chitinophagaceae</taxon>
        <taxon>Terrimonas</taxon>
    </lineage>
</organism>
<reference evidence="11" key="1">
    <citation type="journal article" date="2019" name="Int. J. Syst. Evol. Microbiol.">
        <title>The Global Catalogue of Microorganisms (GCM) 10K type strain sequencing project: providing services to taxonomists for standard genome sequencing and annotation.</title>
        <authorList>
            <consortium name="The Broad Institute Genomics Platform"/>
            <consortium name="The Broad Institute Genome Sequencing Center for Infectious Disease"/>
            <person name="Wu L."/>
            <person name="Ma J."/>
        </authorList>
    </citation>
    <scope>NUCLEOTIDE SEQUENCE [LARGE SCALE GENOMIC DNA]</scope>
    <source>
        <strain evidence="11">KCTC 23299</strain>
    </source>
</reference>
<feature type="active site" description="Nucleophile" evidence="7">
    <location>
        <position position="474"/>
    </location>
</feature>
<feature type="chain" id="PRO_5046441099" evidence="8">
    <location>
        <begin position="25"/>
        <end position="563"/>
    </location>
</feature>
<proteinExistence type="inferred from homology"/>
<keyword evidence="4 7" id="KW-0133">Cell shape</keyword>
<comment type="pathway">
    <text evidence="1 7">Cell wall biogenesis; peptidoglycan biosynthesis.</text>
</comment>
<dbReference type="InterPro" id="IPR036366">
    <property type="entry name" value="PGBDSf"/>
</dbReference>
<accession>A0ABW6A8U2</accession>
<evidence type="ECO:0000256" key="2">
    <source>
        <dbReference type="ARBA" id="ARBA00005992"/>
    </source>
</evidence>
<evidence type="ECO:0000256" key="1">
    <source>
        <dbReference type="ARBA" id="ARBA00004752"/>
    </source>
</evidence>
<comment type="caution">
    <text evidence="10">The sequence shown here is derived from an EMBL/GenBank/DDBJ whole genome shotgun (WGS) entry which is preliminary data.</text>
</comment>
<sequence>MLLFRRILFTVLGVSIITSFYSCADNPPAKDIADTPEQLQEKIQQHLSGWMGSGENKLADSILIANKELLALVYDANEHQPLWSKNGRWLPVADSLANFINKARYFALFPEDYFDTLVAGNRRRIMADSLGKSDSRDANLWFTTDVLLTNAVMQMVTDLKLGRLPNDSISQRKDSVLAPAFYQQQLAALLQIQSPATWAAALEPQLKAYAQLKKGLHHFLETAEFKKYTKVPASAKGADSALFYTRLQTRLYEAGYLAADSVKADSITLVEGIKKFQKEAGLAIDGKAGEVTIRMLNLHDQEKFMRIAITADRYKLLPEKLPEQYIWVNIPSFNLQLMDNDTLRLTSKVICGKPKTRTPVLTSKITNMITYPQWTVPTSIIVKEILPQLKKNPGYLAKKNFSLIDGKGDEVDPFSVDWSKYSKGIPYRVVQGSGDANSLGVLKFNFNNKYAVYLHDTNQRYLFGQAYRAMSHGCVRVQEWRGLMNQILNWDSSYVQPAKNFTPVDSVTKWLNNKEKKGIAVRKPITVYIRYFTCEANKDGRIVFYDDVYGEDKWLREKYYAGK</sequence>
<evidence type="ECO:0000256" key="6">
    <source>
        <dbReference type="ARBA" id="ARBA00023316"/>
    </source>
</evidence>
<dbReference type="PROSITE" id="PS51257">
    <property type="entry name" value="PROKAR_LIPOPROTEIN"/>
    <property type="match status" value="1"/>
</dbReference>
<feature type="active site" description="Proton donor/acceptor" evidence="7">
    <location>
        <position position="455"/>
    </location>
</feature>
<dbReference type="Pfam" id="PF03734">
    <property type="entry name" value="YkuD"/>
    <property type="match status" value="1"/>
</dbReference>
<dbReference type="SUPFAM" id="SSF141523">
    <property type="entry name" value="L,D-transpeptidase catalytic domain-like"/>
    <property type="match status" value="1"/>
</dbReference>
<dbReference type="InterPro" id="IPR052905">
    <property type="entry name" value="LD-transpeptidase_YkuD-like"/>
</dbReference>
<gene>
    <name evidence="10" type="ORF">ACFS6H_10260</name>
</gene>
<feature type="domain" description="L,D-TPase catalytic" evidence="9">
    <location>
        <begin position="324"/>
        <end position="507"/>
    </location>
</feature>
<dbReference type="InterPro" id="IPR045380">
    <property type="entry name" value="LD_TPept_scaffold_dom"/>
</dbReference>
<keyword evidence="11" id="KW-1185">Reference proteome</keyword>
<keyword evidence="8" id="KW-0732">Signal</keyword>
<dbReference type="CDD" id="cd16913">
    <property type="entry name" value="YkuD_like"/>
    <property type="match status" value="1"/>
</dbReference>
<dbReference type="Pfam" id="PF01471">
    <property type="entry name" value="PG_binding_1"/>
    <property type="match status" value="1"/>
</dbReference>
<name>A0ABW6A8U2_9BACT</name>
<dbReference type="PANTHER" id="PTHR41533:SF2">
    <property type="entry name" value="BLR7131 PROTEIN"/>
    <property type="match status" value="1"/>
</dbReference>